<proteinExistence type="predicted"/>
<dbReference type="Proteomes" id="UP000288805">
    <property type="component" value="Unassembled WGS sequence"/>
</dbReference>
<protein>
    <submittedName>
        <fullName evidence="1">Uncharacterized protein</fullName>
    </submittedName>
</protein>
<evidence type="ECO:0000313" key="2">
    <source>
        <dbReference type="Proteomes" id="UP000288805"/>
    </source>
</evidence>
<dbReference type="AlphaFoldDB" id="A0A438IDA3"/>
<gene>
    <name evidence="1" type="ORF">CK203_029913</name>
</gene>
<accession>A0A438IDA3</accession>
<comment type="caution">
    <text evidence="1">The sequence shown here is derived from an EMBL/GenBank/DDBJ whole genome shotgun (WGS) entry which is preliminary data.</text>
</comment>
<reference evidence="1 2" key="1">
    <citation type="journal article" date="2018" name="PLoS Genet.">
        <title>Population sequencing reveals clonal diversity and ancestral inbreeding in the grapevine cultivar Chardonnay.</title>
        <authorList>
            <person name="Roach M.J."/>
            <person name="Johnson D.L."/>
            <person name="Bohlmann J."/>
            <person name="van Vuuren H.J."/>
            <person name="Jones S.J."/>
            <person name="Pretorius I.S."/>
            <person name="Schmidt S.A."/>
            <person name="Borneman A.R."/>
        </authorList>
    </citation>
    <scope>NUCLEOTIDE SEQUENCE [LARGE SCALE GENOMIC DNA]</scope>
    <source>
        <strain evidence="2">cv. Chardonnay</strain>
        <tissue evidence="1">Leaf</tissue>
    </source>
</reference>
<organism evidence="1 2">
    <name type="scientific">Vitis vinifera</name>
    <name type="common">Grape</name>
    <dbReference type="NCBI Taxonomy" id="29760"/>
    <lineage>
        <taxon>Eukaryota</taxon>
        <taxon>Viridiplantae</taxon>
        <taxon>Streptophyta</taxon>
        <taxon>Embryophyta</taxon>
        <taxon>Tracheophyta</taxon>
        <taxon>Spermatophyta</taxon>
        <taxon>Magnoliopsida</taxon>
        <taxon>eudicotyledons</taxon>
        <taxon>Gunneridae</taxon>
        <taxon>Pentapetalae</taxon>
        <taxon>rosids</taxon>
        <taxon>Vitales</taxon>
        <taxon>Vitaceae</taxon>
        <taxon>Viteae</taxon>
        <taxon>Vitis</taxon>
    </lineage>
</organism>
<dbReference type="EMBL" id="QGNW01000119">
    <property type="protein sequence ID" value="RVW94698.1"/>
    <property type="molecule type" value="Genomic_DNA"/>
</dbReference>
<name>A0A438IDA3_VITVI</name>
<sequence>MKAVMRCMVLGAVKNAKMIVSESVDVSQCSENCETLSAAFLAMKSTGGKLLVFQSGKLANFY</sequence>
<evidence type="ECO:0000313" key="1">
    <source>
        <dbReference type="EMBL" id="RVW94698.1"/>
    </source>
</evidence>